<reference evidence="2" key="1">
    <citation type="journal article" date="2021" name="PeerJ">
        <title>Extensive microbial diversity within the chicken gut microbiome revealed by metagenomics and culture.</title>
        <authorList>
            <person name="Gilroy R."/>
            <person name="Ravi A."/>
            <person name="Getino M."/>
            <person name="Pursley I."/>
            <person name="Horton D.L."/>
            <person name="Alikhan N.F."/>
            <person name="Baker D."/>
            <person name="Gharbi K."/>
            <person name="Hall N."/>
            <person name="Watson M."/>
            <person name="Adriaenssens E.M."/>
            <person name="Foster-Nyarko E."/>
            <person name="Jarju S."/>
            <person name="Secka A."/>
            <person name="Antonio M."/>
            <person name="Oren A."/>
            <person name="Chaudhuri R.R."/>
            <person name="La Ragione R."/>
            <person name="Hildebrand F."/>
            <person name="Pallen M.J."/>
        </authorList>
    </citation>
    <scope>NUCLEOTIDE SEQUENCE</scope>
    <source>
        <strain evidence="2">6019</strain>
    </source>
</reference>
<dbReference type="Pfam" id="PF12867">
    <property type="entry name" value="DinB_2"/>
    <property type="match status" value="1"/>
</dbReference>
<dbReference type="GO" id="GO:0016787">
    <property type="term" value="F:hydrolase activity"/>
    <property type="evidence" value="ECO:0007669"/>
    <property type="project" value="UniProtKB-KW"/>
</dbReference>
<sequence>MDVKFPIGQLEVPDTVTMEDLKSWLKDIECYTVRLNEVVDGLSEKELEKRYRDDAWTVRELVHHIADSQIGMFHRLKLALTDDRPNVPRFNQDEFINLADSNMPIKPSLLILAGLNARIVEMGERINEDQLLRTFTLENEKEISVATKFAKLAWHPNHHLAHIKIALDKK</sequence>
<evidence type="ECO:0000313" key="3">
    <source>
        <dbReference type="Proteomes" id="UP000763505"/>
    </source>
</evidence>
<proteinExistence type="predicted"/>
<keyword evidence="2" id="KW-0378">Hydrolase</keyword>
<dbReference type="InterPro" id="IPR034660">
    <property type="entry name" value="DinB/YfiT-like"/>
</dbReference>
<organism evidence="2 3">
    <name type="scientific">Aliicoccus persicus</name>
    <dbReference type="NCBI Taxonomy" id="930138"/>
    <lineage>
        <taxon>Bacteria</taxon>
        <taxon>Bacillati</taxon>
        <taxon>Bacillota</taxon>
        <taxon>Bacilli</taxon>
        <taxon>Bacillales</taxon>
        <taxon>Staphylococcaceae</taxon>
        <taxon>Aliicoccus</taxon>
    </lineage>
</organism>
<evidence type="ECO:0000259" key="1">
    <source>
        <dbReference type="Pfam" id="PF12867"/>
    </source>
</evidence>
<dbReference type="NCBIfam" id="NF009807">
    <property type="entry name" value="PRK13291.1"/>
    <property type="match status" value="1"/>
</dbReference>
<dbReference type="InterPro" id="IPR024775">
    <property type="entry name" value="DinB-like"/>
</dbReference>
<accession>A0A921DWL0</accession>
<dbReference type="EMBL" id="DYYI01000011">
    <property type="protein sequence ID" value="HJE18991.1"/>
    <property type="molecule type" value="Genomic_DNA"/>
</dbReference>
<dbReference type="AlphaFoldDB" id="A0A921DWL0"/>
<evidence type="ECO:0000313" key="2">
    <source>
        <dbReference type="EMBL" id="HJE18991.1"/>
    </source>
</evidence>
<feature type="domain" description="DinB-like" evidence="1">
    <location>
        <begin position="34"/>
        <end position="163"/>
    </location>
</feature>
<comment type="caution">
    <text evidence="2">The sequence shown here is derived from an EMBL/GenBank/DDBJ whole genome shotgun (WGS) entry which is preliminary data.</text>
</comment>
<gene>
    <name evidence="2" type="ORF">K8V35_01380</name>
</gene>
<name>A0A921DWL0_9STAP</name>
<reference evidence="2" key="2">
    <citation type="submission" date="2021-09" db="EMBL/GenBank/DDBJ databases">
        <authorList>
            <person name="Gilroy R."/>
        </authorList>
    </citation>
    <scope>NUCLEOTIDE SEQUENCE</scope>
    <source>
        <strain evidence="2">6019</strain>
    </source>
</reference>
<dbReference type="Proteomes" id="UP000763505">
    <property type="component" value="Unassembled WGS sequence"/>
</dbReference>
<dbReference type="Gene3D" id="1.20.120.450">
    <property type="entry name" value="dinb family like domain"/>
    <property type="match status" value="1"/>
</dbReference>
<dbReference type="SUPFAM" id="SSF109854">
    <property type="entry name" value="DinB/YfiT-like putative metalloenzymes"/>
    <property type="match status" value="1"/>
</dbReference>
<protein>
    <submittedName>
        <fullName evidence="2">Metal-dependent hydrolase</fullName>
    </submittedName>
</protein>